<dbReference type="InterPro" id="IPR005467">
    <property type="entry name" value="His_kinase_dom"/>
</dbReference>
<feature type="domain" description="Histidine kinase" evidence="10">
    <location>
        <begin position="681"/>
        <end position="889"/>
    </location>
</feature>
<keyword evidence="13" id="KW-1185">Reference proteome</keyword>
<dbReference type="SMART" id="SM00388">
    <property type="entry name" value="HisKA"/>
    <property type="match status" value="1"/>
</dbReference>
<evidence type="ECO:0000259" key="11">
    <source>
        <dbReference type="PROSITE" id="PS50112"/>
    </source>
</evidence>
<gene>
    <name evidence="12" type="ORF">SAMN02745199_0610</name>
</gene>
<keyword evidence="6 12" id="KW-0418">Kinase</keyword>
<sequence length="893" mass="104043">MEFPSKIVYEGISELFENGYPNEKLQTLIGEVRSYLNVKDANLAIYEENRDVLRIVAGEKELISKKINKAELMKSPKVEINGESYFVVQLRFEKNIIGALLLSDEISLKKYEIYFESLSSALFYSYNLFLSRMKMTRMEKLLEITDVFGNTENIEDLFEKFVNAMFEHLPSEIIFIAKKTGEDFQIVKSRPKVYTNLFIPGFSDFSLSIFANEPQIIIKPKFENSVVDVKIKSLITVPFVLNKNDEKYWLVFINKTHGRGYIPEKSYESFDLDIAIDATKRFQLAFSRLTFYEKLKKEIEKLKKLRIEHERLIENQKEQLRKMNMVHYISQAMRSSYDPKDVLKILLIGLTSGRTLGFNRALLLMKDSEKEVLVGKAWIGPATGEEVEKEWKVANQRAMRYGDVVQYLIEESIGLTLDNELTKKIKGKIFPFKSHRFLERAVVRGKIVHVNEKVILETQSPDFLLPILETNEFVIVPLIGKNDTIGVVILDNKYSKQPISPTDIEILRVISDSAGLAIENSINYSELREKTLNLEKQKYVIEYLKDFSELVLQNLSAAVVVLDREGKITEWNRKAENYFRKNKEQMLGKKLSILGRYFVDIEEMCNKVLYEKNEIKLTDYQIQILDQEKFFDVSISPLWDAERIMVRGTIITFEDVTERVFLEQERKKQEKLAVLGEMSARVVHELRNPISVLGGFIKRLEKYSDDENKRKKYLKIISDEILRLENIVSEILEFSRDKKVLNFEEFNLNELISEVFLLHEEKIKTKNIMFEFKTDSERIEIYADKSRIKQVLINLLQNAIDETPEGGKIEFRVKKELNTVKVIIWNQGQPIPKEILKKLFTPFFTTKVHGTGLGLPICKKIIEEEHNGKIWVEPTEDGNSFIFELPYKKEGEA</sequence>
<dbReference type="Pfam" id="PF08448">
    <property type="entry name" value="PAS_4"/>
    <property type="match status" value="1"/>
</dbReference>
<dbReference type="InterPro" id="IPR036890">
    <property type="entry name" value="HATPase_C_sf"/>
</dbReference>
<keyword evidence="4" id="KW-0808">Transferase</keyword>
<dbReference type="CDD" id="cd00130">
    <property type="entry name" value="PAS"/>
    <property type="match status" value="1"/>
</dbReference>
<dbReference type="InterPro" id="IPR003018">
    <property type="entry name" value="GAF"/>
</dbReference>
<dbReference type="InterPro" id="IPR000014">
    <property type="entry name" value="PAS"/>
</dbReference>
<dbReference type="Gene3D" id="3.30.565.10">
    <property type="entry name" value="Histidine kinase-like ATPase, C-terminal domain"/>
    <property type="match status" value="1"/>
</dbReference>
<dbReference type="Proteomes" id="UP000242592">
    <property type="component" value="Unassembled WGS sequence"/>
</dbReference>
<dbReference type="PRINTS" id="PR00344">
    <property type="entry name" value="BCTRLSENSOR"/>
</dbReference>
<proteinExistence type="predicted"/>
<keyword evidence="3" id="KW-0597">Phosphoprotein</keyword>
<dbReference type="Pfam" id="PF00512">
    <property type="entry name" value="HisKA"/>
    <property type="match status" value="1"/>
</dbReference>
<evidence type="ECO:0000256" key="8">
    <source>
        <dbReference type="ARBA" id="ARBA00023012"/>
    </source>
</evidence>
<evidence type="ECO:0000256" key="7">
    <source>
        <dbReference type="ARBA" id="ARBA00022840"/>
    </source>
</evidence>
<dbReference type="PANTHER" id="PTHR43065:SF10">
    <property type="entry name" value="PEROXIDE STRESS-ACTIVATED HISTIDINE KINASE MAK3"/>
    <property type="match status" value="1"/>
</dbReference>
<dbReference type="Gene3D" id="3.30.450.20">
    <property type="entry name" value="PAS domain"/>
    <property type="match status" value="1"/>
</dbReference>
<evidence type="ECO:0000256" key="2">
    <source>
        <dbReference type="ARBA" id="ARBA00012438"/>
    </source>
</evidence>
<keyword evidence="5" id="KW-0547">Nucleotide-binding</keyword>
<dbReference type="Pfam" id="PF02518">
    <property type="entry name" value="HATPase_c"/>
    <property type="match status" value="1"/>
</dbReference>
<evidence type="ECO:0000256" key="9">
    <source>
        <dbReference type="SAM" id="Coils"/>
    </source>
</evidence>
<evidence type="ECO:0000256" key="3">
    <source>
        <dbReference type="ARBA" id="ARBA00022553"/>
    </source>
</evidence>
<dbReference type="PANTHER" id="PTHR43065">
    <property type="entry name" value="SENSOR HISTIDINE KINASE"/>
    <property type="match status" value="1"/>
</dbReference>
<dbReference type="EC" id="2.7.13.3" evidence="2"/>
<dbReference type="RefSeq" id="WP_073072055.1">
    <property type="nucleotide sequence ID" value="NZ_FQXN01000002.1"/>
</dbReference>
<keyword evidence="9" id="KW-0175">Coiled coil</keyword>
<dbReference type="InterPro" id="IPR035965">
    <property type="entry name" value="PAS-like_dom_sf"/>
</dbReference>
<dbReference type="SUPFAM" id="SSF55785">
    <property type="entry name" value="PYP-like sensor domain (PAS domain)"/>
    <property type="match status" value="1"/>
</dbReference>
<dbReference type="CDD" id="cd00082">
    <property type="entry name" value="HisKA"/>
    <property type="match status" value="1"/>
</dbReference>
<dbReference type="AlphaFoldDB" id="A0A1M5RT25"/>
<dbReference type="STRING" id="1123380.SAMN02745199_0610"/>
<evidence type="ECO:0000256" key="4">
    <source>
        <dbReference type="ARBA" id="ARBA00022679"/>
    </source>
</evidence>
<dbReference type="OrthoDB" id="9759607at2"/>
<dbReference type="InterPro" id="IPR029016">
    <property type="entry name" value="GAF-like_dom_sf"/>
</dbReference>
<evidence type="ECO:0000256" key="5">
    <source>
        <dbReference type="ARBA" id="ARBA00022741"/>
    </source>
</evidence>
<feature type="domain" description="PAS" evidence="11">
    <location>
        <begin position="551"/>
        <end position="591"/>
    </location>
</feature>
<dbReference type="PROSITE" id="PS50109">
    <property type="entry name" value="HIS_KIN"/>
    <property type="match status" value="1"/>
</dbReference>
<dbReference type="GO" id="GO:0000155">
    <property type="term" value="F:phosphorelay sensor kinase activity"/>
    <property type="evidence" value="ECO:0007669"/>
    <property type="project" value="InterPro"/>
</dbReference>
<dbReference type="SUPFAM" id="SSF47384">
    <property type="entry name" value="Homodimeric domain of signal transducing histidine kinase"/>
    <property type="match status" value="1"/>
</dbReference>
<dbReference type="Gene3D" id="3.30.450.40">
    <property type="match status" value="1"/>
</dbReference>
<protein>
    <recommendedName>
        <fullName evidence="2">histidine kinase</fullName>
        <ecNumber evidence="2">2.7.13.3</ecNumber>
    </recommendedName>
</protein>
<dbReference type="SMART" id="SM00065">
    <property type="entry name" value="GAF"/>
    <property type="match status" value="1"/>
</dbReference>
<keyword evidence="8" id="KW-0902">Two-component regulatory system</keyword>
<evidence type="ECO:0000313" key="13">
    <source>
        <dbReference type="Proteomes" id="UP000242592"/>
    </source>
</evidence>
<dbReference type="Pfam" id="PF01590">
    <property type="entry name" value="GAF"/>
    <property type="match status" value="1"/>
</dbReference>
<dbReference type="InterPro" id="IPR036097">
    <property type="entry name" value="HisK_dim/P_sf"/>
</dbReference>
<evidence type="ECO:0000256" key="1">
    <source>
        <dbReference type="ARBA" id="ARBA00000085"/>
    </source>
</evidence>
<evidence type="ECO:0000256" key="6">
    <source>
        <dbReference type="ARBA" id="ARBA00022777"/>
    </source>
</evidence>
<comment type="catalytic activity">
    <reaction evidence="1">
        <text>ATP + protein L-histidine = ADP + protein N-phospho-L-histidine.</text>
        <dbReference type="EC" id="2.7.13.3"/>
    </reaction>
</comment>
<dbReference type="PROSITE" id="PS50112">
    <property type="entry name" value="PAS"/>
    <property type="match status" value="1"/>
</dbReference>
<name>A0A1M5RT25_9BACT</name>
<dbReference type="EMBL" id="FQXN01000002">
    <property type="protein sequence ID" value="SHH29502.1"/>
    <property type="molecule type" value="Genomic_DNA"/>
</dbReference>
<evidence type="ECO:0000313" key="12">
    <source>
        <dbReference type="EMBL" id="SHH29502.1"/>
    </source>
</evidence>
<dbReference type="InterPro" id="IPR003594">
    <property type="entry name" value="HATPase_dom"/>
</dbReference>
<reference evidence="13" key="1">
    <citation type="submission" date="2016-11" db="EMBL/GenBank/DDBJ databases">
        <authorList>
            <person name="Varghese N."/>
            <person name="Submissions S."/>
        </authorList>
    </citation>
    <scope>NUCLEOTIDE SEQUENCE [LARGE SCALE GENOMIC DNA]</scope>
    <source>
        <strain evidence="13">DSM 15807</strain>
    </source>
</reference>
<dbReference type="SUPFAM" id="SSF55781">
    <property type="entry name" value="GAF domain-like"/>
    <property type="match status" value="1"/>
</dbReference>
<dbReference type="Gene3D" id="1.10.287.130">
    <property type="match status" value="1"/>
</dbReference>
<accession>A0A1M5RT25</accession>
<dbReference type="SMART" id="SM00387">
    <property type="entry name" value="HATPase_c"/>
    <property type="match status" value="1"/>
</dbReference>
<evidence type="ECO:0000259" key="10">
    <source>
        <dbReference type="PROSITE" id="PS50109"/>
    </source>
</evidence>
<dbReference type="InterPro" id="IPR004358">
    <property type="entry name" value="Sig_transdc_His_kin-like_C"/>
</dbReference>
<dbReference type="SMART" id="SM00091">
    <property type="entry name" value="PAS"/>
    <property type="match status" value="1"/>
</dbReference>
<dbReference type="InterPro" id="IPR013656">
    <property type="entry name" value="PAS_4"/>
</dbReference>
<feature type="coiled-coil region" evidence="9">
    <location>
        <begin position="292"/>
        <end position="322"/>
    </location>
</feature>
<organism evidence="12 13">
    <name type="scientific">Thermosipho atlanticus DSM 15807</name>
    <dbReference type="NCBI Taxonomy" id="1123380"/>
    <lineage>
        <taxon>Bacteria</taxon>
        <taxon>Thermotogati</taxon>
        <taxon>Thermotogota</taxon>
        <taxon>Thermotogae</taxon>
        <taxon>Thermotogales</taxon>
        <taxon>Fervidobacteriaceae</taxon>
        <taxon>Thermosipho</taxon>
    </lineage>
</organism>
<keyword evidence="7" id="KW-0067">ATP-binding</keyword>
<dbReference type="SUPFAM" id="SSF55874">
    <property type="entry name" value="ATPase domain of HSP90 chaperone/DNA topoisomerase II/histidine kinase"/>
    <property type="match status" value="1"/>
</dbReference>
<dbReference type="InterPro" id="IPR003661">
    <property type="entry name" value="HisK_dim/P_dom"/>
</dbReference>
<dbReference type="GO" id="GO:0005524">
    <property type="term" value="F:ATP binding"/>
    <property type="evidence" value="ECO:0007669"/>
    <property type="project" value="UniProtKB-KW"/>
</dbReference>
<dbReference type="NCBIfam" id="TIGR00229">
    <property type="entry name" value="sensory_box"/>
    <property type="match status" value="1"/>
</dbReference>